<evidence type="ECO:0000259" key="6">
    <source>
        <dbReference type="Pfam" id="PF13700"/>
    </source>
</evidence>
<evidence type="ECO:0000256" key="3">
    <source>
        <dbReference type="ARBA" id="ARBA00023125"/>
    </source>
</evidence>
<evidence type="ECO:0000256" key="4">
    <source>
        <dbReference type="ARBA" id="ARBA00023172"/>
    </source>
</evidence>
<keyword evidence="8" id="KW-1185">Reference proteome</keyword>
<keyword evidence="2" id="KW-0815">Transposition</keyword>
<feature type="domain" description="Tn3 transposase DDE" evidence="5">
    <location>
        <begin position="576"/>
        <end position="962"/>
    </location>
</feature>
<dbReference type="EMBL" id="FNBW01000026">
    <property type="protein sequence ID" value="SDG57985.1"/>
    <property type="molecule type" value="Genomic_DNA"/>
</dbReference>
<dbReference type="GO" id="GO:0003677">
    <property type="term" value="F:DNA binding"/>
    <property type="evidence" value="ECO:0007669"/>
    <property type="project" value="UniProtKB-KW"/>
</dbReference>
<protein>
    <submittedName>
        <fullName evidence="7">Transposase and inactivated derivatives, TnpA family</fullName>
    </submittedName>
</protein>
<dbReference type="InterPro" id="IPR025296">
    <property type="entry name" value="DUF4158"/>
</dbReference>
<evidence type="ECO:0000256" key="2">
    <source>
        <dbReference type="ARBA" id="ARBA00022578"/>
    </source>
</evidence>
<evidence type="ECO:0000259" key="5">
    <source>
        <dbReference type="Pfam" id="PF01526"/>
    </source>
</evidence>
<dbReference type="NCBIfam" id="NF033527">
    <property type="entry name" value="transpos_Tn3"/>
    <property type="match status" value="1"/>
</dbReference>
<keyword evidence="4" id="KW-0233">DNA recombination</keyword>
<dbReference type="InterPro" id="IPR047653">
    <property type="entry name" value="Tn3-like_transpos"/>
</dbReference>
<gene>
    <name evidence="7" type="ORF">SAMN05660686_04918</name>
</gene>
<dbReference type="GO" id="GO:0004803">
    <property type="term" value="F:transposase activity"/>
    <property type="evidence" value="ECO:0007669"/>
    <property type="project" value="InterPro"/>
</dbReference>
<dbReference type="GO" id="GO:0006313">
    <property type="term" value="P:DNA transposition"/>
    <property type="evidence" value="ECO:0007669"/>
    <property type="project" value="InterPro"/>
</dbReference>
<comment type="caution">
    <text evidence="7">The sequence shown here is derived from an EMBL/GenBank/DDBJ whole genome shotgun (WGS) entry which is preliminary data.</text>
</comment>
<comment type="similarity">
    <text evidence="1">Belongs to the transposase 7 family.</text>
</comment>
<dbReference type="RefSeq" id="WP_093154579.1">
    <property type="nucleotide sequence ID" value="NZ_FNBW01000026.1"/>
</dbReference>
<evidence type="ECO:0000313" key="7">
    <source>
        <dbReference type="EMBL" id="SDG57985.1"/>
    </source>
</evidence>
<feature type="domain" description="DUF4158" evidence="6">
    <location>
        <begin position="6"/>
        <end position="166"/>
    </location>
</feature>
<dbReference type="Pfam" id="PF13700">
    <property type="entry name" value="DUF4158"/>
    <property type="match status" value="1"/>
</dbReference>
<evidence type="ECO:0000313" key="8">
    <source>
        <dbReference type="Proteomes" id="UP000198615"/>
    </source>
</evidence>
<dbReference type="AlphaFoldDB" id="A0A8G2F0B7"/>
<dbReference type="OrthoDB" id="7281829at2"/>
<proteinExistence type="inferred from homology"/>
<dbReference type="Proteomes" id="UP000198615">
    <property type="component" value="Unassembled WGS sequence"/>
</dbReference>
<reference evidence="7 8" key="1">
    <citation type="submission" date="2016-10" db="EMBL/GenBank/DDBJ databases">
        <authorList>
            <person name="Varghese N."/>
            <person name="Submissions S."/>
        </authorList>
    </citation>
    <scope>NUCLEOTIDE SEQUENCE [LARGE SCALE GENOMIC DNA]</scope>
    <source>
        <strain evidence="7 8">DSM 18839</strain>
    </source>
</reference>
<organism evidence="7 8">
    <name type="scientific">Thalassobaculum litoreum DSM 18839</name>
    <dbReference type="NCBI Taxonomy" id="1123362"/>
    <lineage>
        <taxon>Bacteria</taxon>
        <taxon>Pseudomonadati</taxon>
        <taxon>Pseudomonadota</taxon>
        <taxon>Alphaproteobacteria</taxon>
        <taxon>Rhodospirillales</taxon>
        <taxon>Thalassobaculaceae</taxon>
        <taxon>Thalassobaculum</taxon>
    </lineage>
</organism>
<dbReference type="Pfam" id="PF01526">
    <property type="entry name" value="DDE_Tnp_Tn3"/>
    <property type="match status" value="1"/>
</dbReference>
<name>A0A8G2F0B7_9PROT</name>
<keyword evidence="3" id="KW-0238">DNA-binding</keyword>
<dbReference type="InterPro" id="IPR002513">
    <property type="entry name" value="Tn3_Tnp_DDE_dom"/>
</dbReference>
<accession>A0A8G2F0B7</accession>
<sequence>MAQYNLLTDEERRILFDIPTDHAALIRHYTLTPDEIEFVLARRGDRNRLGVAVQLCLLRYPGFGLRDNEPVPDELLSYLARQLVVPPEVYRDYGRRRPTRIEHAQEMARRLRLRSSGRSDMPLMVDIAAAAAWSSDRGIEIADVLMNGLRERKIILPAVSTLERAGATGRARARRLTADALLASLTTDQLAQIDDLLVNDPALGRTPLAWLRKFPEAPSAGNLTDILARLDRVREIGLEPRLADAIHKSRFRQFVREGAVAPASLLSAYGARRRRATLVAQMIDLETHLSDAAIEMYDKLVGMMFTRAKRLKERQYQSTTRDVGRLMRLFHQTLVALQGARDQDLDAFSVLDDEVGWWTLVRAQPEVAALADMAQQDPLVTATEKYMTLRRYAPAFIEAFTFKSATARDPVLSAIEILRELNRKGRGEIPETAPMSFSQKKWKALVVQGGKVDRRRYEVAICATLRDRLRSGDIWIDGTRNYQRFDRYLLPRSAVPEHAAKLPLNLDVHHYLQERTQLLDWRLRRFERKLKRGQLEHVDLRGGRLHVTPLTAITPPQADSLDRMIDDLMPRVRVTELLTEVARRTGFLAAFTDLRTGRPHDNPNAVLAAILADATNLGLERMANASQGVSYAQLAWTHDWYLREDTYGAALATIIDAHHTHPFADIWGKGATSSSDGQFVRTGRGRGGHAAVNAKYSIDPGVRFYTHVSDQHGSYRSIVISSTGSEAPYVLDGLMLLGTSLEITEHYTDTGGASDHVFGLSHMLGFRFVPWLRDLVERKLASVGSVSRYPGLKDLLGKPIRTDAIVECWDDVIRTAASLEARTVAPSVLLKKLAAYRRQNRLDLAIQEIGRIERTLFTLDWLEDPDLRRHCRAGLNKGEARHFLAQAIYTQRQGRISDRTLLNQSFRASGLNLVIAAIVYWNTVYMERAVQHLRSTGLDVHHRLLAHVAPLGWSHISLTGDYLWEQAAQRPLDYHPLRSHDERLYAAK</sequence>
<evidence type="ECO:0000256" key="1">
    <source>
        <dbReference type="ARBA" id="ARBA00009402"/>
    </source>
</evidence>